<feature type="domain" description="C2H2-type" evidence="3">
    <location>
        <begin position="191"/>
        <end position="221"/>
    </location>
</feature>
<feature type="compositionally biased region" description="Low complexity" evidence="2">
    <location>
        <begin position="40"/>
        <end position="70"/>
    </location>
</feature>
<dbReference type="InterPro" id="IPR013087">
    <property type="entry name" value="Znf_C2H2_type"/>
</dbReference>
<gene>
    <name evidence="4" type="ORF">LLEC1_06730</name>
</gene>
<keyword evidence="1" id="KW-0862">Zinc</keyword>
<dbReference type="EMBL" id="LUKN01001400">
    <property type="protein sequence ID" value="OAR01067.1"/>
    <property type="molecule type" value="Genomic_DNA"/>
</dbReference>
<evidence type="ECO:0000256" key="1">
    <source>
        <dbReference type="PROSITE-ProRule" id="PRU00042"/>
    </source>
</evidence>
<name>A0A179IEK5_CORDF</name>
<feature type="region of interest" description="Disordered" evidence="2">
    <location>
        <begin position="321"/>
        <end position="344"/>
    </location>
</feature>
<dbReference type="Gene3D" id="3.30.160.60">
    <property type="entry name" value="Classic Zinc Finger"/>
    <property type="match status" value="1"/>
</dbReference>
<dbReference type="PROSITE" id="PS50157">
    <property type="entry name" value="ZINC_FINGER_C2H2_2"/>
    <property type="match status" value="1"/>
</dbReference>
<dbReference type="OMA" id="FPFLCEW"/>
<dbReference type="OrthoDB" id="5424797at2759"/>
<dbReference type="AlphaFoldDB" id="A0A179IEK5"/>
<feature type="region of interest" description="Disordered" evidence="2">
    <location>
        <begin position="1"/>
        <end position="70"/>
    </location>
</feature>
<dbReference type="Proteomes" id="UP000243081">
    <property type="component" value="Unassembled WGS sequence"/>
</dbReference>
<feature type="region of interest" description="Disordered" evidence="2">
    <location>
        <begin position="107"/>
        <end position="126"/>
    </location>
</feature>
<dbReference type="GO" id="GO:0008270">
    <property type="term" value="F:zinc ion binding"/>
    <property type="evidence" value="ECO:0007669"/>
    <property type="project" value="UniProtKB-KW"/>
</dbReference>
<comment type="caution">
    <text evidence="4">The sequence shown here is derived from an EMBL/GenBank/DDBJ whole genome shotgun (WGS) entry which is preliminary data.</text>
</comment>
<proteinExistence type="predicted"/>
<evidence type="ECO:0000313" key="5">
    <source>
        <dbReference type="Proteomes" id="UP000243081"/>
    </source>
</evidence>
<evidence type="ECO:0000313" key="4">
    <source>
        <dbReference type="EMBL" id="OAR01067.1"/>
    </source>
</evidence>
<protein>
    <recommendedName>
        <fullName evidence="3">C2H2-type domain-containing protein</fullName>
    </recommendedName>
</protein>
<keyword evidence="1" id="KW-0863">Zinc-finger</keyword>
<feature type="compositionally biased region" description="Acidic residues" evidence="2">
    <location>
        <begin position="331"/>
        <end position="344"/>
    </location>
</feature>
<evidence type="ECO:0000259" key="3">
    <source>
        <dbReference type="PROSITE" id="PS50157"/>
    </source>
</evidence>
<sequence>MDIDEQYAPFPGARVTPNRPDSPRIDVEESCQWLANGPSPANQRAAAQQARPAGPFAAQPMPGGPTLAAPAPLSVVLRTSPIKAHEYSEYDVAITGPRGQEWANVTSEATATEDEPPRKKRGRPKGWRAGLSYAEMRGGVRPNSVVRVGRSGRQTQAPDYRLKRRRKTAARTYSPPPRELYLALKPTFTRFICEWSACQAELHNMDTLRRHVHAVHLGPQKQQHRCLWGKCAGNLATQHDCAAALAKHMEGSHLVPMTWHVGDGPRNSWNWSTRPVADGEAIPDFLKDRDGNQVTPSTRDQEVEDLLTYRNNRRKLKELIMRRDENLESQSSDESEGEDMTSGL</sequence>
<accession>A0A179IEK5</accession>
<keyword evidence="1" id="KW-0479">Metal-binding</keyword>
<organism evidence="4 5">
    <name type="scientific">Cordyceps confragosa</name>
    <name type="common">Lecanicillium lecanii</name>
    <dbReference type="NCBI Taxonomy" id="2714763"/>
    <lineage>
        <taxon>Eukaryota</taxon>
        <taxon>Fungi</taxon>
        <taxon>Dikarya</taxon>
        <taxon>Ascomycota</taxon>
        <taxon>Pezizomycotina</taxon>
        <taxon>Sordariomycetes</taxon>
        <taxon>Hypocreomycetidae</taxon>
        <taxon>Hypocreales</taxon>
        <taxon>Cordycipitaceae</taxon>
        <taxon>Akanthomyces</taxon>
    </lineage>
</organism>
<reference evidence="4 5" key="1">
    <citation type="submission" date="2016-03" db="EMBL/GenBank/DDBJ databases">
        <title>Fine-scale spatial genetic structure of a fungal parasite of coffee scale insects.</title>
        <authorList>
            <person name="Jackson D."/>
            <person name="Zemenick K.A."/>
            <person name="Malloure B."/>
            <person name="Quandt C.A."/>
            <person name="James T.Y."/>
        </authorList>
    </citation>
    <scope>NUCLEOTIDE SEQUENCE [LARGE SCALE GENOMIC DNA]</scope>
    <source>
        <strain evidence="4 5">UM487</strain>
    </source>
</reference>
<dbReference type="PROSITE" id="PS00028">
    <property type="entry name" value="ZINC_FINGER_C2H2_1"/>
    <property type="match status" value="1"/>
</dbReference>
<keyword evidence="5" id="KW-1185">Reference proteome</keyword>
<evidence type="ECO:0000256" key="2">
    <source>
        <dbReference type="SAM" id="MobiDB-lite"/>
    </source>
</evidence>